<dbReference type="SUPFAM" id="SSF53822">
    <property type="entry name" value="Periplasmic binding protein-like I"/>
    <property type="match status" value="1"/>
</dbReference>
<dbReference type="AlphaFoldDB" id="A0A6J6HNW2"/>
<proteinExistence type="predicted"/>
<keyword evidence="1" id="KW-0732">Signal</keyword>
<dbReference type="Gene3D" id="3.40.50.2300">
    <property type="match status" value="2"/>
</dbReference>
<dbReference type="InterPro" id="IPR028081">
    <property type="entry name" value="Leu-bd"/>
</dbReference>
<feature type="domain" description="Leucine-binding protein" evidence="2">
    <location>
        <begin position="91"/>
        <end position="454"/>
    </location>
</feature>
<gene>
    <name evidence="3" type="ORF">UFOPK1827_01443</name>
</gene>
<accession>A0A6J6HNW2</accession>
<name>A0A6J6HNW2_9ZZZZ</name>
<reference evidence="3" key="1">
    <citation type="submission" date="2020-05" db="EMBL/GenBank/DDBJ databases">
        <authorList>
            <person name="Chiriac C."/>
            <person name="Salcher M."/>
            <person name="Ghai R."/>
            <person name="Kavagutti S V."/>
        </authorList>
    </citation>
    <scope>NUCLEOTIDE SEQUENCE</scope>
</reference>
<sequence>MTSVPVVTHAFVNSVMVREVVQQLPGGNQVKRFRAGVLIAALSVSILAVACGRSGSETSTDSGNGSGGKANAACTKEALQATEIGVTADTISIQVMADTGSPLAPGLFQANIDAVQAFAKWANANGGIGCRQVKVDTWDSKLDASESKNGILNACKNDLAMVGGNSLFNPDTTDLGKCADKAGQPVGIPDFAALANDVNEQCAPNAWIIQAVAEDCSNGVPTGVRNLQAFKGQLDYYKTVQPNLKGVWLVPGDLPTTVQSATYQIAAAQADGITITDQMKVSGRSEQSAFATYVQALKAGNGNFLYNGSNDVAMVKMRKEAAAQGLTGVNVWSCSLACYTQNFRDAGSAVDGTYVWMQYLPFEEASSNKALQTYIDASGGKPDSFGAQAWQAGMAFKKAVDEIVAEQGANAITRPNLLAKMKTLTFDADGWIGKRTGQKVFSDCMVVMQINGGKFERAFPKQAGTLDCKPSNVTTVKIDPAEAAKLVK</sequence>
<protein>
    <submittedName>
        <fullName evidence="3">Unannotated protein</fullName>
    </submittedName>
</protein>
<organism evidence="3">
    <name type="scientific">freshwater metagenome</name>
    <dbReference type="NCBI Taxonomy" id="449393"/>
    <lineage>
        <taxon>unclassified sequences</taxon>
        <taxon>metagenomes</taxon>
        <taxon>ecological metagenomes</taxon>
    </lineage>
</organism>
<evidence type="ECO:0000256" key="1">
    <source>
        <dbReference type="ARBA" id="ARBA00022729"/>
    </source>
</evidence>
<evidence type="ECO:0000259" key="2">
    <source>
        <dbReference type="Pfam" id="PF13458"/>
    </source>
</evidence>
<dbReference type="EMBL" id="CAEZUO010000079">
    <property type="protein sequence ID" value="CAB4613469.1"/>
    <property type="molecule type" value="Genomic_DNA"/>
</dbReference>
<evidence type="ECO:0000313" key="3">
    <source>
        <dbReference type="EMBL" id="CAB4613469.1"/>
    </source>
</evidence>
<dbReference type="InterPro" id="IPR028082">
    <property type="entry name" value="Peripla_BP_I"/>
</dbReference>
<dbReference type="Pfam" id="PF13458">
    <property type="entry name" value="Peripla_BP_6"/>
    <property type="match status" value="1"/>
</dbReference>